<dbReference type="GO" id="GO:0003729">
    <property type="term" value="F:mRNA binding"/>
    <property type="evidence" value="ECO:0007669"/>
    <property type="project" value="TreeGrafter"/>
</dbReference>
<dbReference type="EMBL" id="BRXU01000007">
    <property type="protein sequence ID" value="GLC53426.1"/>
    <property type="molecule type" value="Genomic_DNA"/>
</dbReference>
<sequence length="841" mass="84918">MAPSAPSLPTTTEANQQEAVALCLERLRPGHFQAKRLAFEIRDVGFTPAGSLGTLQLLVRWIFDRAMTEPERFAAPCASLCFSLTPILPTFKPPGALTAAAKAKRIDFRQTLLNLCQREFEAACTSAFSGEALPEDAAKPTGSSLSGSLQFLACLYLHHLLTDRIMLSCLATVASGSLGGGSGATTSSGEAGGERPLLSGSNVPQRIECLVRALLIAGRQLDECLAEQYRPVLDGLYDQLAAHKAQAVPELAPDVQAALSQLLEFRAGRWANGGGVVPGLGLAPPAAGTAAPARAYGNVGVPRRAFNSSAASSAASSDSATAAAVASPKPAKGIGVTTIYRSSGRLVVAAPGSAAAAVPSAAAVAARRSSSPGTSHGSAPAGSEADGLPGPSAASALLARRQQPCGGSRSSSGMLSRPASVSQNLEGLWELSPETYSDVRTQLLAQPVENSPATLEAMADELVESAIAASGGDAHSPCWGAEARLELRPLSPAVAAEPAANTMPVSVQQQQQQPSPPSPPPLLSDEEWAELVQQQWEAQFSACDIYVRLCVDALQQMSAATPPAAGAASSPPPPPGAASGAGTSGSGSASCNGAAEPSAAAAGNGPAAPPAAASGGTVGDTGRAFRRLLLSSAQTHFERCLAALLPVPPSPSPSPSPSNQPGQSTAAADGAAAAAPRRAWGDMPAVAPDAASALPRARGVCQLLSGLLRYGLLTPRIVLHCAAALVDGAAGGSAGCLQCACILLAGAGKQARTFKVSEAAAFESLLKRLHGLAEADKTAGSGTVGAGAADSGNENSYGSSSNNNGNGTSSSSSDPSDAEQAYARELRRRFVSWLVSGLPSR</sequence>
<reference evidence="6 7" key="1">
    <citation type="journal article" date="2023" name="Commun. Biol.">
        <title>Reorganization of the ancestral sex-determining regions during the evolution of trioecy in Pleodorina starrii.</title>
        <authorList>
            <person name="Takahashi K."/>
            <person name="Suzuki S."/>
            <person name="Kawai-Toyooka H."/>
            <person name="Yamamoto K."/>
            <person name="Hamaji T."/>
            <person name="Ootsuki R."/>
            <person name="Yamaguchi H."/>
            <person name="Kawachi M."/>
            <person name="Higashiyama T."/>
            <person name="Nozaki H."/>
        </authorList>
    </citation>
    <scope>NUCLEOTIDE SEQUENCE [LARGE SCALE GENOMIC DNA]</scope>
    <source>
        <strain evidence="6 7">NIES-4479</strain>
    </source>
</reference>
<dbReference type="SUPFAM" id="SSF48371">
    <property type="entry name" value="ARM repeat"/>
    <property type="match status" value="1"/>
</dbReference>
<dbReference type="Gene3D" id="1.25.40.180">
    <property type="match status" value="2"/>
</dbReference>
<feature type="compositionally biased region" description="Low complexity" evidence="4">
    <location>
        <begin position="778"/>
        <end position="813"/>
    </location>
</feature>
<evidence type="ECO:0000256" key="2">
    <source>
        <dbReference type="ARBA" id="ARBA00022540"/>
    </source>
</evidence>
<dbReference type="AlphaFoldDB" id="A0A9W6BJL2"/>
<dbReference type="SMART" id="SM00543">
    <property type="entry name" value="MIF4G"/>
    <property type="match status" value="1"/>
</dbReference>
<keyword evidence="7" id="KW-1185">Reference proteome</keyword>
<dbReference type="PANTHER" id="PTHR23253">
    <property type="entry name" value="EUKARYOTIC TRANSLATION INITIATION FACTOR 4 GAMMA"/>
    <property type="match status" value="1"/>
</dbReference>
<feature type="region of interest" description="Disordered" evidence="4">
    <location>
        <begin position="367"/>
        <end position="419"/>
    </location>
</feature>
<dbReference type="GO" id="GO:0003743">
    <property type="term" value="F:translation initiation factor activity"/>
    <property type="evidence" value="ECO:0007669"/>
    <property type="project" value="UniProtKB-KW"/>
</dbReference>
<feature type="compositionally biased region" description="Low complexity" evidence="4">
    <location>
        <begin position="504"/>
        <end position="513"/>
    </location>
</feature>
<comment type="similarity">
    <text evidence="1">Belongs to the eukaryotic initiation factor 4G family.</text>
</comment>
<feature type="region of interest" description="Disordered" evidence="4">
    <location>
        <begin position="498"/>
        <end position="524"/>
    </location>
</feature>
<proteinExistence type="inferred from homology"/>
<comment type="caution">
    <text evidence="6">The sequence shown here is derived from an EMBL/GenBank/DDBJ whole genome shotgun (WGS) entry which is preliminary data.</text>
</comment>
<evidence type="ECO:0000259" key="5">
    <source>
        <dbReference type="SMART" id="SM00543"/>
    </source>
</evidence>
<keyword evidence="2 6" id="KW-0396">Initiation factor</keyword>
<feature type="compositionally biased region" description="Pro residues" evidence="4">
    <location>
        <begin position="646"/>
        <end position="658"/>
    </location>
</feature>
<evidence type="ECO:0000256" key="4">
    <source>
        <dbReference type="SAM" id="MobiDB-lite"/>
    </source>
</evidence>
<feature type="region of interest" description="Disordered" evidence="4">
    <location>
        <begin position="645"/>
        <end position="674"/>
    </location>
</feature>
<evidence type="ECO:0000313" key="6">
    <source>
        <dbReference type="EMBL" id="GLC53426.1"/>
    </source>
</evidence>
<dbReference type="InterPro" id="IPR003890">
    <property type="entry name" value="MIF4G-like_typ-3"/>
</dbReference>
<dbReference type="OrthoDB" id="544505at2759"/>
<evidence type="ECO:0000256" key="3">
    <source>
        <dbReference type="ARBA" id="ARBA00022917"/>
    </source>
</evidence>
<accession>A0A9W6BJL2</accession>
<protein>
    <submittedName>
        <fullName evidence="6">Eukaryotic translation initiation factor 4 gamma 1</fullName>
    </submittedName>
</protein>
<evidence type="ECO:0000313" key="7">
    <source>
        <dbReference type="Proteomes" id="UP001165080"/>
    </source>
</evidence>
<feature type="compositionally biased region" description="Low complexity" evidence="4">
    <location>
        <begin position="387"/>
        <end position="413"/>
    </location>
</feature>
<dbReference type="Proteomes" id="UP001165080">
    <property type="component" value="Unassembled WGS sequence"/>
</dbReference>
<name>A0A9W6BJL2_9CHLO</name>
<gene>
    <name evidence="6" type="primary">PLEST002169</name>
    <name evidence="6" type="ORF">PLESTB_000743600</name>
</gene>
<feature type="region of interest" description="Disordered" evidence="4">
    <location>
        <begin position="778"/>
        <end position="821"/>
    </location>
</feature>
<organism evidence="6 7">
    <name type="scientific">Pleodorina starrii</name>
    <dbReference type="NCBI Taxonomy" id="330485"/>
    <lineage>
        <taxon>Eukaryota</taxon>
        <taxon>Viridiplantae</taxon>
        <taxon>Chlorophyta</taxon>
        <taxon>core chlorophytes</taxon>
        <taxon>Chlorophyceae</taxon>
        <taxon>CS clade</taxon>
        <taxon>Chlamydomonadales</taxon>
        <taxon>Volvocaceae</taxon>
        <taxon>Pleodorina</taxon>
    </lineage>
</organism>
<dbReference type="Pfam" id="PF02854">
    <property type="entry name" value="MIF4G"/>
    <property type="match status" value="1"/>
</dbReference>
<keyword evidence="3" id="KW-0648">Protein biosynthesis</keyword>
<feature type="compositionally biased region" description="Low complexity" evidence="4">
    <location>
        <begin position="577"/>
        <end position="615"/>
    </location>
</feature>
<dbReference type="PANTHER" id="PTHR23253:SF9">
    <property type="entry name" value="EUKARYOTIC TRANSLATION INITIATION FACTOR 4 GAMMA 2"/>
    <property type="match status" value="1"/>
</dbReference>
<dbReference type="InterPro" id="IPR016024">
    <property type="entry name" value="ARM-type_fold"/>
</dbReference>
<dbReference type="GO" id="GO:0016281">
    <property type="term" value="C:eukaryotic translation initiation factor 4F complex"/>
    <property type="evidence" value="ECO:0007669"/>
    <property type="project" value="TreeGrafter"/>
</dbReference>
<feature type="domain" description="MIF4G" evidence="5">
    <location>
        <begin position="17"/>
        <end position="269"/>
    </location>
</feature>
<feature type="region of interest" description="Disordered" evidence="4">
    <location>
        <begin position="562"/>
        <end position="618"/>
    </location>
</feature>
<evidence type="ECO:0000256" key="1">
    <source>
        <dbReference type="ARBA" id="ARBA00005775"/>
    </source>
</evidence>